<protein>
    <submittedName>
        <fullName evidence="1">Uncharacterized protein</fullName>
    </submittedName>
</protein>
<evidence type="ECO:0000313" key="2">
    <source>
        <dbReference type="Proteomes" id="UP001518140"/>
    </source>
</evidence>
<proteinExistence type="predicted"/>
<keyword evidence="2" id="KW-1185">Reference proteome</keyword>
<sequence>MLRFLEHSYAVAMVRVEDAGMAVDTPEDLKLAESHSLSSHWGTRLAGNAASE</sequence>
<comment type="caution">
    <text evidence="1">The sequence shown here is derived from an EMBL/GenBank/DDBJ whole genome shotgun (WGS) entry which is preliminary data.</text>
</comment>
<evidence type="ECO:0000313" key="1">
    <source>
        <dbReference type="EMBL" id="NGO49065.1"/>
    </source>
</evidence>
<gene>
    <name evidence="1" type="ORF">G6048_45640</name>
</gene>
<reference evidence="1 2" key="1">
    <citation type="submission" date="2020-02" db="EMBL/GenBank/DDBJ databases">
        <title>Whole-genome analyses of novel actinobacteria.</title>
        <authorList>
            <person name="Sahin N."/>
            <person name="Tokatli A."/>
        </authorList>
    </citation>
    <scope>NUCLEOTIDE SEQUENCE [LARGE SCALE GENOMIC DNA]</scope>
    <source>
        <strain evidence="1 2">YC419</strain>
    </source>
</reference>
<organism evidence="1 2">
    <name type="scientific">Streptomyces ureilyticus</name>
    <dbReference type="NCBI Taxonomy" id="1775131"/>
    <lineage>
        <taxon>Bacteria</taxon>
        <taxon>Bacillati</taxon>
        <taxon>Actinomycetota</taxon>
        <taxon>Actinomycetes</taxon>
        <taxon>Kitasatosporales</taxon>
        <taxon>Streptomycetaceae</taxon>
        <taxon>Streptomyces</taxon>
    </lineage>
</organism>
<name>A0ABX0E6F8_9ACTN</name>
<dbReference type="Gene3D" id="3.90.550.10">
    <property type="entry name" value="Spore Coat Polysaccharide Biosynthesis Protein SpsA, Chain A"/>
    <property type="match status" value="1"/>
</dbReference>
<dbReference type="RefSeq" id="WP_165345517.1">
    <property type="nucleotide sequence ID" value="NZ_JAAKZX010000331.1"/>
</dbReference>
<accession>A0ABX0E6F8</accession>
<dbReference type="EMBL" id="JAAKZX010000331">
    <property type="protein sequence ID" value="NGO49065.1"/>
    <property type="molecule type" value="Genomic_DNA"/>
</dbReference>
<dbReference type="Proteomes" id="UP001518140">
    <property type="component" value="Unassembled WGS sequence"/>
</dbReference>
<dbReference type="InterPro" id="IPR029044">
    <property type="entry name" value="Nucleotide-diphossugar_trans"/>
</dbReference>